<reference evidence="8 9" key="2">
    <citation type="submission" date="2017-10" db="EMBL/GenBank/DDBJ databases">
        <authorList>
            <person name="Banno H."/>
            <person name="Chua N.-H."/>
        </authorList>
    </citation>
    <scope>NUCLEOTIDE SEQUENCE [LARGE SCALE GENOMIC DNA]</scope>
    <source>
        <strain evidence="8 9">JK626</strain>
    </source>
</reference>
<evidence type="ECO:0000313" key="9">
    <source>
        <dbReference type="Proteomes" id="UP000225889"/>
    </source>
</evidence>
<evidence type="ECO:0000256" key="5">
    <source>
        <dbReference type="ARBA" id="ARBA00022989"/>
    </source>
</evidence>
<keyword evidence="5 7" id="KW-1133">Transmembrane helix</keyword>
<reference evidence="8 9" key="1">
    <citation type="submission" date="2017-10" db="EMBL/GenBank/DDBJ databases">
        <title>Resolving the taxonomy of Roseburia spp., Eubacterium rectale and Agathobacter spp. through phylogenomic analysis.</title>
        <authorList>
            <person name="Sheridan P.O."/>
            <person name="Walker A.W."/>
            <person name="Duncan S.H."/>
            <person name="Scott K.P."/>
            <person name="Toole P.W.O."/>
            <person name="Luis P."/>
            <person name="Flint H.J."/>
        </authorList>
    </citation>
    <scope>NUCLEOTIDE SEQUENCE [LARGE SCALE GENOMIC DNA]</scope>
    <source>
        <strain evidence="8 9">JK626</strain>
    </source>
</reference>
<comment type="similarity">
    <text evidence="2">Belongs to the VirD4/TraG family.</text>
</comment>
<dbReference type="Proteomes" id="UP000225889">
    <property type="component" value="Unassembled WGS sequence"/>
</dbReference>
<dbReference type="RefSeq" id="WP_099392057.1">
    <property type="nucleotide sequence ID" value="NZ_PDYF01000012.1"/>
</dbReference>
<comment type="caution">
    <text evidence="8">The sequence shown here is derived from an EMBL/GenBank/DDBJ whole genome shotgun (WGS) entry which is preliminary data.</text>
</comment>
<keyword evidence="4 7" id="KW-0812">Transmembrane</keyword>
<evidence type="ECO:0000256" key="2">
    <source>
        <dbReference type="ARBA" id="ARBA00008806"/>
    </source>
</evidence>
<dbReference type="InterPro" id="IPR003688">
    <property type="entry name" value="TraG/VirD4"/>
</dbReference>
<sequence length="811" mass="92326">MAIRRNIVPARELSIVEKKKRLNKETLITGIVVSLIVFYFGMAFEKVDTITRGTFTEKIDEMISQMSTNPLFVFPINYSTGIAWMLTIIVAVIITIHYSYSYVRINSGDEAKGKTFWADPFAITKKYAEKVIVKGKLFGRTRYDLAYNNVINSRNVYESLDTRHHFHALNTFIIGITGSGKTRYVLKPNILQMNSAFVCCDPKGSTASALGEPLRRFGYNVKIFDIFTKKNSNTYNPLKYCYREDDVRKLAMTFARTTDPSAGKATGKDPFWDDAMTMLMCAEISLLKLIPDGLDKPYGQMTEIMGEQIMAPCFSNIAELVRIANKKWSPSCGIPLLPGVKLGDGKNNTANASRLSAIFENVRAFEAQRQDCDPSEIQKPYCLQCWEGFCLAPEKTSTTVLMTAATKLNVFDIKEVRELTDTDTIELDKFGTQRDALFLIIPPQDKTYNFLTAFLYAQLFDILYRKCNESLAGTSDVYINDKEFVKHFSAEDVILERDKNFMEAIKEGKVTAEKVDVSGVHTFKKNHNKIIVDDSYYEIKVDGEYVTRRPDMALANKFVDDLKKASLRNGAKVGFSPLPIHFRFLQDEFPNTGQIEGYQEILSTVREYNISCIIICQTITQLKGMYEDTYEVVDGNCPQVIFLGGDENSTGEYLARKMGNTTKGVASNSINDGEKINKSINVDGGELMRPEEFGRIDPLDEILFIFGEMPIKDKKYDYPSHPNYKYTYDYIQDFDKNSDVYSFDRTTLGPIESAAKLRVRKPRAIPTIHDFNMQSFKEVMGKFTKEEAFDQLETNYKKYYGNSEEDDFTTF</sequence>
<organism evidence="8 9">
    <name type="scientific">Pseudobutyrivibrio ruminis</name>
    <dbReference type="NCBI Taxonomy" id="46206"/>
    <lineage>
        <taxon>Bacteria</taxon>
        <taxon>Bacillati</taxon>
        <taxon>Bacillota</taxon>
        <taxon>Clostridia</taxon>
        <taxon>Lachnospirales</taxon>
        <taxon>Lachnospiraceae</taxon>
        <taxon>Pseudobutyrivibrio</taxon>
    </lineage>
</organism>
<keyword evidence="6 7" id="KW-0472">Membrane</keyword>
<evidence type="ECO:0000256" key="4">
    <source>
        <dbReference type="ARBA" id="ARBA00022692"/>
    </source>
</evidence>
<dbReference type="InterPro" id="IPR051539">
    <property type="entry name" value="T4SS-coupling_protein"/>
</dbReference>
<evidence type="ECO:0000256" key="1">
    <source>
        <dbReference type="ARBA" id="ARBA00004651"/>
    </source>
</evidence>
<proteinExistence type="inferred from homology"/>
<evidence type="ECO:0000256" key="3">
    <source>
        <dbReference type="ARBA" id="ARBA00022475"/>
    </source>
</evidence>
<dbReference type="EMBL" id="PDYF01000012">
    <property type="protein sequence ID" value="PHU34788.1"/>
    <property type="molecule type" value="Genomic_DNA"/>
</dbReference>
<dbReference type="SUPFAM" id="SSF52540">
    <property type="entry name" value="P-loop containing nucleoside triphosphate hydrolases"/>
    <property type="match status" value="2"/>
</dbReference>
<evidence type="ECO:0008006" key="10">
    <source>
        <dbReference type="Google" id="ProtNLM"/>
    </source>
</evidence>
<dbReference type="Pfam" id="PF02534">
    <property type="entry name" value="T4SS-DNA_transf"/>
    <property type="match status" value="2"/>
</dbReference>
<dbReference type="AlphaFoldDB" id="A0A2G3DUU4"/>
<keyword evidence="3" id="KW-1003">Cell membrane</keyword>
<dbReference type="InterPro" id="IPR027417">
    <property type="entry name" value="P-loop_NTPase"/>
</dbReference>
<dbReference type="CDD" id="cd01127">
    <property type="entry name" value="TrwB_TraG_TraD_VirD4"/>
    <property type="match status" value="2"/>
</dbReference>
<dbReference type="PANTHER" id="PTHR37937">
    <property type="entry name" value="CONJUGATIVE TRANSFER: DNA TRANSPORT"/>
    <property type="match status" value="1"/>
</dbReference>
<comment type="subcellular location">
    <subcellularLocation>
        <location evidence="1">Cell membrane</location>
        <topology evidence="1">Multi-pass membrane protein</topology>
    </subcellularLocation>
</comment>
<dbReference type="Gene3D" id="3.40.50.300">
    <property type="entry name" value="P-loop containing nucleotide triphosphate hydrolases"/>
    <property type="match status" value="1"/>
</dbReference>
<dbReference type="GO" id="GO:0005886">
    <property type="term" value="C:plasma membrane"/>
    <property type="evidence" value="ECO:0007669"/>
    <property type="project" value="UniProtKB-SubCell"/>
</dbReference>
<feature type="transmembrane region" description="Helical" evidence="7">
    <location>
        <begin position="81"/>
        <end position="100"/>
    </location>
</feature>
<protein>
    <recommendedName>
        <fullName evidence="10">Conjugal transfer protein TraG</fullName>
    </recommendedName>
</protein>
<dbReference type="PANTHER" id="PTHR37937:SF1">
    <property type="entry name" value="CONJUGATIVE TRANSFER: DNA TRANSPORT"/>
    <property type="match status" value="1"/>
</dbReference>
<evidence type="ECO:0000256" key="7">
    <source>
        <dbReference type="SAM" id="Phobius"/>
    </source>
</evidence>
<evidence type="ECO:0000256" key="6">
    <source>
        <dbReference type="ARBA" id="ARBA00023136"/>
    </source>
</evidence>
<evidence type="ECO:0000313" key="8">
    <source>
        <dbReference type="EMBL" id="PHU34788.1"/>
    </source>
</evidence>
<feature type="transmembrane region" description="Helical" evidence="7">
    <location>
        <begin position="27"/>
        <end position="44"/>
    </location>
</feature>
<gene>
    <name evidence="8" type="ORF">CSX01_08345</name>
</gene>
<accession>A0A2G3DUU4</accession>
<name>A0A2G3DUU4_9FIRM</name>